<evidence type="ECO:0000259" key="6">
    <source>
        <dbReference type="PROSITE" id="PS50893"/>
    </source>
</evidence>
<dbReference type="RefSeq" id="WP_092918189.1">
    <property type="nucleotide sequence ID" value="NZ_FOZN01000003.1"/>
</dbReference>
<dbReference type="InterPro" id="IPR050763">
    <property type="entry name" value="ABC_transporter_ATP-binding"/>
</dbReference>
<dbReference type="Proteomes" id="UP000198506">
    <property type="component" value="Unassembled WGS sequence"/>
</dbReference>
<evidence type="ECO:0000256" key="5">
    <source>
        <dbReference type="ARBA" id="ARBA00023251"/>
    </source>
</evidence>
<dbReference type="AlphaFoldDB" id="A0AA94L043"/>
<dbReference type="PROSITE" id="PS50893">
    <property type="entry name" value="ABC_TRANSPORTER_2"/>
    <property type="match status" value="1"/>
</dbReference>
<dbReference type="PROSITE" id="PS00211">
    <property type="entry name" value="ABC_TRANSPORTER_1"/>
    <property type="match status" value="1"/>
</dbReference>
<feature type="domain" description="ABC transporter" evidence="6">
    <location>
        <begin position="5"/>
        <end position="233"/>
    </location>
</feature>
<dbReference type="Gene3D" id="3.40.50.300">
    <property type="entry name" value="P-loop containing nucleotide triphosphate hydrolases"/>
    <property type="match status" value="1"/>
</dbReference>
<comment type="subcellular location">
    <subcellularLocation>
        <location evidence="1">Cell membrane</location>
        <topology evidence="1">Peripheral membrane protein</topology>
    </subcellularLocation>
</comment>
<gene>
    <name evidence="7" type="ORF">SAMN04487783_1861</name>
</gene>
<protein>
    <submittedName>
        <fullName evidence="7">ABC-2 type transport system ATP-binding protein</fullName>
    </submittedName>
</protein>
<dbReference type="InterPro" id="IPR003593">
    <property type="entry name" value="AAA+_ATPase"/>
</dbReference>
<proteinExistence type="predicted"/>
<keyword evidence="8" id="KW-1185">Reference proteome</keyword>
<keyword evidence="4 7" id="KW-0067">ATP-binding</keyword>
<evidence type="ECO:0000313" key="8">
    <source>
        <dbReference type="Proteomes" id="UP000198506"/>
    </source>
</evidence>
<keyword evidence="5" id="KW-0046">Antibiotic resistance</keyword>
<comment type="caution">
    <text evidence="7">The sequence shown here is derived from an EMBL/GenBank/DDBJ whole genome shotgun (WGS) entry which is preliminary data.</text>
</comment>
<dbReference type="InterPro" id="IPR003439">
    <property type="entry name" value="ABC_transporter-like_ATP-bd"/>
</dbReference>
<evidence type="ECO:0000313" key="7">
    <source>
        <dbReference type="EMBL" id="SFS14525.1"/>
    </source>
</evidence>
<sequence length="298" mass="31219">MTPTIEVAGLGKTYGSERVLHRLDLSVDGGVLALLGPNGAGKTTLVSILTTLVRPDSGTARVLGHDVVREAAAVRRLVRVTGQSSSLDELLTGRENLVLLGRLLGLGRRARGRADELLERLDLTTAGGRSVRSYSGGMRRRIDLAASLIAPAGVLFLDEPTTGLDPSSRARVWEDVRALATAGTTVLLTTQTLDEAEALADRITVLHHGRIVADGTADELTALVGGQTVVLLDASGSVIGRSETDGTPASVARALTALDREHLASGDGEGTRIELRSPTLDDAFTAITTSRPREEVAA</sequence>
<evidence type="ECO:0000256" key="2">
    <source>
        <dbReference type="ARBA" id="ARBA00022448"/>
    </source>
</evidence>
<dbReference type="GO" id="GO:0016887">
    <property type="term" value="F:ATP hydrolysis activity"/>
    <property type="evidence" value="ECO:0007669"/>
    <property type="project" value="InterPro"/>
</dbReference>
<evidence type="ECO:0000256" key="1">
    <source>
        <dbReference type="ARBA" id="ARBA00004202"/>
    </source>
</evidence>
<dbReference type="PANTHER" id="PTHR42711:SF19">
    <property type="entry name" value="DOXORUBICIN RESISTANCE ATP-BINDING PROTEIN DRRA"/>
    <property type="match status" value="1"/>
</dbReference>
<dbReference type="Pfam" id="PF00005">
    <property type="entry name" value="ABC_tran"/>
    <property type="match status" value="1"/>
</dbReference>
<dbReference type="GO" id="GO:0005886">
    <property type="term" value="C:plasma membrane"/>
    <property type="evidence" value="ECO:0007669"/>
    <property type="project" value="UniProtKB-SubCell"/>
</dbReference>
<dbReference type="InterPro" id="IPR027417">
    <property type="entry name" value="P-loop_NTPase"/>
</dbReference>
<dbReference type="SMART" id="SM00382">
    <property type="entry name" value="AAA"/>
    <property type="match status" value="1"/>
</dbReference>
<reference evidence="7 8" key="1">
    <citation type="submission" date="2016-10" db="EMBL/GenBank/DDBJ databases">
        <authorList>
            <person name="Varghese N."/>
            <person name="Submissions S."/>
        </authorList>
    </citation>
    <scope>NUCLEOTIDE SEQUENCE [LARGE SCALE GENOMIC DNA]</scope>
    <source>
        <strain evidence="7 8">IAM 15147</strain>
    </source>
</reference>
<dbReference type="SUPFAM" id="SSF52540">
    <property type="entry name" value="P-loop containing nucleoside triphosphate hydrolases"/>
    <property type="match status" value="1"/>
</dbReference>
<keyword evidence="2" id="KW-0813">Transport</keyword>
<dbReference type="GO" id="GO:0046677">
    <property type="term" value="P:response to antibiotic"/>
    <property type="evidence" value="ECO:0007669"/>
    <property type="project" value="UniProtKB-KW"/>
</dbReference>
<organism evidence="7 8">
    <name type="scientific">Agrococcus baldri</name>
    <dbReference type="NCBI Taxonomy" id="153730"/>
    <lineage>
        <taxon>Bacteria</taxon>
        <taxon>Bacillati</taxon>
        <taxon>Actinomycetota</taxon>
        <taxon>Actinomycetes</taxon>
        <taxon>Micrococcales</taxon>
        <taxon>Microbacteriaceae</taxon>
        <taxon>Agrococcus</taxon>
    </lineage>
</organism>
<evidence type="ECO:0000256" key="4">
    <source>
        <dbReference type="ARBA" id="ARBA00022840"/>
    </source>
</evidence>
<dbReference type="GO" id="GO:0005524">
    <property type="term" value="F:ATP binding"/>
    <property type="evidence" value="ECO:0007669"/>
    <property type="project" value="UniProtKB-KW"/>
</dbReference>
<keyword evidence="3" id="KW-0547">Nucleotide-binding</keyword>
<evidence type="ECO:0000256" key="3">
    <source>
        <dbReference type="ARBA" id="ARBA00022741"/>
    </source>
</evidence>
<name>A0AA94L043_9MICO</name>
<dbReference type="EMBL" id="FOZN01000003">
    <property type="protein sequence ID" value="SFS14525.1"/>
    <property type="molecule type" value="Genomic_DNA"/>
</dbReference>
<accession>A0AA94L043</accession>
<dbReference type="PANTHER" id="PTHR42711">
    <property type="entry name" value="ABC TRANSPORTER ATP-BINDING PROTEIN"/>
    <property type="match status" value="1"/>
</dbReference>
<dbReference type="InterPro" id="IPR017871">
    <property type="entry name" value="ABC_transporter-like_CS"/>
</dbReference>